<name>A0A1D7UAA0_9HYPH</name>
<evidence type="ECO:0008006" key="4">
    <source>
        <dbReference type="Google" id="ProtNLM"/>
    </source>
</evidence>
<proteinExistence type="predicted"/>
<feature type="transmembrane region" description="Helical" evidence="1">
    <location>
        <begin position="65"/>
        <end position="87"/>
    </location>
</feature>
<dbReference type="Proteomes" id="UP000094969">
    <property type="component" value="Chromosome"/>
</dbReference>
<organism evidence="2 3">
    <name type="scientific">Bosea vaviloviae</name>
    <dbReference type="NCBI Taxonomy" id="1526658"/>
    <lineage>
        <taxon>Bacteria</taxon>
        <taxon>Pseudomonadati</taxon>
        <taxon>Pseudomonadota</taxon>
        <taxon>Alphaproteobacteria</taxon>
        <taxon>Hyphomicrobiales</taxon>
        <taxon>Boseaceae</taxon>
        <taxon>Bosea</taxon>
    </lineage>
</organism>
<feature type="transmembrane region" description="Helical" evidence="1">
    <location>
        <begin position="39"/>
        <end position="58"/>
    </location>
</feature>
<reference evidence="2 3" key="1">
    <citation type="journal article" date="2015" name="Antonie Van Leeuwenhoek">
        <title>Bosea vaviloviae sp. nov., a new species of slow-growing rhizobia isolated from nodules of the relict species Vavilovia formosa (Stev.) Fed.</title>
        <authorList>
            <person name="Safronova V.I."/>
            <person name="Kuznetsova I.G."/>
            <person name="Sazanova A.L."/>
            <person name="Kimeklis A.K."/>
            <person name="Belimov A.A."/>
            <person name="Andronov E.E."/>
            <person name="Pinaev A.G."/>
            <person name="Chizhevskaya E.P."/>
            <person name="Pukhaev A.R."/>
            <person name="Popov K.P."/>
            <person name="Willems A."/>
            <person name="Tikhonovich I.A."/>
        </authorList>
    </citation>
    <scope>NUCLEOTIDE SEQUENCE [LARGE SCALE GENOMIC DNA]</scope>
    <source>
        <strain evidence="2 3">Vaf18</strain>
    </source>
</reference>
<keyword evidence="3" id="KW-1185">Reference proteome</keyword>
<keyword evidence="1" id="KW-0812">Transmembrane</keyword>
<dbReference type="KEGG" id="bvv:BHK69_08630"/>
<dbReference type="PANTHER" id="PTHR36535:SF1">
    <property type="entry name" value="DUF1772 DOMAIN-CONTAINING PROTEIN"/>
    <property type="match status" value="1"/>
</dbReference>
<evidence type="ECO:0000256" key="1">
    <source>
        <dbReference type="SAM" id="Phobius"/>
    </source>
</evidence>
<keyword evidence="1" id="KW-0472">Membrane</keyword>
<evidence type="ECO:0000313" key="3">
    <source>
        <dbReference type="Proteomes" id="UP000094969"/>
    </source>
</evidence>
<dbReference type="EMBL" id="CP017147">
    <property type="protein sequence ID" value="AOO84300.1"/>
    <property type="molecule type" value="Genomic_DNA"/>
</dbReference>
<dbReference type="Pfam" id="PF08592">
    <property type="entry name" value="Anthrone_oxy"/>
    <property type="match status" value="1"/>
</dbReference>
<protein>
    <recommendedName>
        <fullName evidence="4">DUF1772 domain-containing protein</fullName>
    </recommendedName>
</protein>
<accession>A0A1D7UAA0</accession>
<dbReference type="InterPro" id="IPR013901">
    <property type="entry name" value="Anthrone_oxy"/>
</dbReference>
<keyword evidence="1" id="KW-1133">Transmembrane helix</keyword>
<dbReference type="STRING" id="1526658.BHK69_08630"/>
<gene>
    <name evidence="2" type="ORF">BHK69_08630</name>
</gene>
<dbReference type="PANTHER" id="PTHR36535">
    <property type="entry name" value="YALI0E30327P"/>
    <property type="match status" value="1"/>
</dbReference>
<evidence type="ECO:0000313" key="2">
    <source>
        <dbReference type="EMBL" id="AOO84300.1"/>
    </source>
</evidence>
<feature type="transmembrane region" description="Helical" evidence="1">
    <location>
        <begin position="114"/>
        <end position="132"/>
    </location>
</feature>
<sequence>MAALFTGAALYILVAEQPARLSLDAPALLRQWQVSIGPATRMQASLVVLTAAAGFLSWRATGRRLWLFGMAAILANLPLTLIAIAPINSALQALPLDQADTVSRALIARWGELHSIRAGLGILATGLFAWALSRRD</sequence>
<dbReference type="AlphaFoldDB" id="A0A1D7UAA0"/>